<dbReference type="AlphaFoldDB" id="A0A179FT48"/>
<dbReference type="InterPro" id="IPR003663">
    <property type="entry name" value="Sugar/inositol_transpt"/>
</dbReference>
<gene>
    <name evidence="11" type="ORF">VFPPC_15874</name>
</gene>
<dbReference type="Gene3D" id="1.20.1250.20">
    <property type="entry name" value="MFS general substrate transporter like domains"/>
    <property type="match status" value="1"/>
</dbReference>
<accession>A0A179FT48</accession>
<dbReference type="EMBL" id="LSBJ02000003">
    <property type="protein sequence ID" value="OAQ68764.1"/>
    <property type="molecule type" value="Genomic_DNA"/>
</dbReference>
<feature type="transmembrane region" description="Helical" evidence="9">
    <location>
        <begin position="151"/>
        <end position="175"/>
    </location>
</feature>
<protein>
    <submittedName>
        <fullName evidence="11">MFS sugar transporter-like protein</fullName>
    </submittedName>
</protein>
<organism evidence="11 12">
    <name type="scientific">Pochonia chlamydosporia 170</name>
    <dbReference type="NCBI Taxonomy" id="1380566"/>
    <lineage>
        <taxon>Eukaryota</taxon>
        <taxon>Fungi</taxon>
        <taxon>Dikarya</taxon>
        <taxon>Ascomycota</taxon>
        <taxon>Pezizomycotina</taxon>
        <taxon>Sordariomycetes</taxon>
        <taxon>Hypocreomycetidae</taxon>
        <taxon>Hypocreales</taxon>
        <taxon>Clavicipitaceae</taxon>
        <taxon>Pochonia</taxon>
    </lineage>
</organism>
<dbReference type="Pfam" id="PF00083">
    <property type="entry name" value="Sugar_tr"/>
    <property type="match status" value="1"/>
</dbReference>
<keyword evidence="12" id="KW-1185">Reference proteome</keyword>
<evidence type="ECO:0000256" key="1">
    <source>
        <dbReference type="ARBA" id="ARBA00004141"/>
    </source>
</evidence>
<feature type="transmembrane region" description="Helical" evidence="9">
    <location>
        <begin position="342"/>
        <end position="361"/>
    </location>
</feature>
<dbReference type="NCBIfam" id="TIGR00879">
    <property type="entry name" value="SP"/>
    <property type="match status" value="1"/>
</dbReference>
<feature type="transmembrane region" description="Helical" evidence="9">
    <location>
        <begin position="62"/>
        <end position="86"/>
    </location>
</feature>
<dbReference type="RefSeq" id="XP_018145614.1">
    <property type="nucleotide sequence ID" value="XM_018293627.1"/>
</dbReference>
<evidence type="ECO:0000256" key="3">
    <source>
        <dbReference type="ARBA" id="ARBA00022448"/>
    </source>
</evidence>
<sequence>MFGLRPFVFKKALCGSAALLMAATTSLGGFLFGYNVGEISGILTFHEFIRRFGADADHLPPLTLSLIVSLTSLGSLFGALSCAYTADWWGRRMSLLLGVFVLVVGDTCQMCASRGSHLMLGRFVSGLGLGKLSVAAPMVQSESSPKEVRGAVVASYQLLVTLGILISTTICYGFSNIEDQTVSWRVVILLKFPFCLVFFAGVLSIPESPRWLAAREDWEGARMSLARLRGLADKPHDPVIEQDFDEMKNILGSQRQVGNSSWFECFRSSQNMPKVLYRTLLGVGIHFLQQWTGINYFFYYGVTIFQSAGYDKPILVQLVLATVNVLATFFGLWLVERFGRRWPLIVGALWQAGCLIVFASVGTVRKSELRSAHGLTWTSLVMMASVFSFISSFACTWGPITWVAARELFPLRTRAKQASMATAGNWLGNFLIAFLSPIATRHLSYSFGFVLVGTNLAAAALIFFCLYESQALSLENVNLMYGASGLKAWNSRKWVPSGHMTRYE</sequence>
<dbReference type="PRINTS" id="PR00171">
    <property type="entry name" value="SUGRTRNSPORT"/>
</dbReference>
<dbReference type="PANTHER" id="PTHR48022">
    <property type="entry name" value="PLASTIDIC GLUCOSE TRANSPORTER 4"/>
    <property type="match status" value="1"/>
</dbReference>
<feature type="transmembrane region" description="Helical" evidence="9">
    <location>
        <begin position="314"/>
        <end position="335"/>
    </location>
</feature>
<dbReference type="InterPro" id="IPR020846">
    <property type="entry name" value="MFS_dom"/>
</dbReference>
<evidence type="ECO:0000313" key="12">
    <source>
        <dbReference type="Proteomes" id="UP000078397"/>
    </source>
</evidence>
<dbReference type="STRING" id="1380566.A0A179FT48"/>
<evidence type="ECO:0000256" key="4">
    <source>
        <dbReference type="ARBA" id="ARBA00022597"/>
    </source>
</evidence>
<keyword evidence="5 9" id="KW-0812">Transmembrane</keyword>
<evidence type="ECO:0000313" key="11">
    <source>
        <dbReference type="EMBL" id="OAQ68764.1"/>
    </source>
</evidence>
<dbReference type="InterPro" id="IPR036259">
    <property type="entry name" value="MFS_trans_sf"/>
</dbReference>
<evidence type="ECO:0000256" key="9">
    <source>
        <dbReference type="SAM" id="Phobius"/>
    </source>
</evidence>
<evidence type="ECO:0000256" key="5">
    <source>
        <dbReference type="ARBA" id="ARBA00022692"/>
    </source>
</evidence>
<feature type="transmembrane region" description="Helical" evidence="9">
    <location>
        <begin position="445"/>
        <end position="467"/>
    </location>
</feature>
<proteinExistence type="inferred from homology"/>
<dbReference type="PANTHER" id="PTHR48022:SF75">
    <property type="entry name" value="GALACTOSE TRANSPORTER-RELATED"/>
    <property type="match status" value="1"/>
</dbReference>
<dbReference type="PROSITE" id="PS00216">
    <property type="entry name" value="SUGAR_TRANSPORT_1"/>
    <property type="match status" value="1"/>
</dbReference>
<dbReference type="OrthoDB" id="5141738at2759"/>
<name>A0A179FT48_METCM</name>
<dbReference type="Proteomes" id="UP000078397">
    <property type="component" value="Unassembled WGS sequence"/>
</dbReference>
<comment type="caution">
    <text evidence="11">The sequence shown here is derived from an EMBL/GenBank/DDBJ whole genome shotgun (WGS) entry which is preliminary data.</text>
</comment>
<keyword evidence="7 9" id="KW-0472">Membrane</keyword>
<evidence type="ECO:0000259" key="10">
    <source>
        <dbReference type="PROSITE" id="PS50850"/>
    </source>
</evidence>
<dbReference type="InterPro" id="IPR005829">
    <property type="entry name" value="Sugar_transporter_CS"/>
</dbReference>
<reference evidence="11 12" key="1">
    <citation type="journal article" date="2016" name="PLoS Pathog.">
        <title>Biosynthesis of antibiotic leucinostatins in bio-control fungus Purpureocillium lilacinum and their inhibition on phytophthora revealed by genome mining.</title>
        <authorList>
            <person name="Wang G."/>
            <person name="Liu Z."/>
            <person name="Lin R."/>
            <person name="Li E."/>
            <person name="Mao Z."/>
            <person name="Ling J."/>
            <person name="Yang Y."/>
            <person name="Yin W.B."/>
            <person name="Xie B."/>
        </authorList>
    </citation>
    <scope>NUCLEOTIDE SEQUENCE [LARGE SCALE GENOMIC DNA]</scope>
    <source>
        <strain evidence="11">170</strain>
    </source>
</reference>
<feature type="transmembrane region" description="Helical" evidence="9">
    <location>
        <begin position="275"/>
        <end position="294"/>
    </location>
</feature>
<feature type="domain" description="Major facilitator superfamily (MFS) profile" evidence="10">
    <location>
        <begin position="21"/>
        <end position="471"/>
    </location>
</feature>
<dbReference type="InterPro" id="IPR050360">
    <property type="entry name" value="MFS_Sugar_Transporters"/>
</dbReference>
<comment type="subcellular location">
    <subcellularLocation>
        <location evidence="1">Membrane</location>
        <topology evidence="1">Multi-pass membrane protein</topology>
    </subcellularLocation>
</comment>
<keyword evidence="4" id="KW-0762">Sugar transport</keyword>
<dbReference type="GeneID" id="28857621"/>
<keyword evidence="6 9" id="KW-1133">Transmembrane helix</keyword>
<dbReference type="GO" id="GO:0005351">
    <property type="term" value="F:carbohydrate:proton symporter activity"/>
    <property type="evidence" value="ECO:0007669"/>
    <property type="project" value="TreeGrafter"/>
</dbReference>
<dbReference type="SUPFAM" id="SSF103473">
    <property type="entry name" value="MFS general substrate transporter"/>
    <property type="match status" value="1"/>
</dbReference>
<feature type="transmembrane region" description="Helical" evidence="9">
    <location>
        <begin position="187"/>
        <end position="205"/>
    </location>
</feature>
<feature type="transmembrane region" description="Helical" evidence="9">
    <location>
        <begin position="417"/>
        <end position="439"/>
    </location>
</feature>
<dbReference type="PROSITE" id="PS50850">
    <property type="entry name" value="MFS"/>
    <property type="match status" value="1"/>
</dbReference>
<evidence type="ECO:0000256" key="2">
    <source>
        <dbReference type="ARBA" id="ARBA00010992"/>
    </source>
</evidence>
<dbReference type="InterPro" id="IPR005828">
    <property type="entry name" value="MFS_sugar_transport-like"/>
</dbReference>
<keyword evidence="3 8" id="KW-0813">Transport</keyword>
<comment type="similarity">
    <text evidence="2 8">Belongs to the major facilitator superfamily. Sugar transporter (TC 2.A.1.1) family.</text>
</comment>
<evidence type="ECO:0000256" key="7">
    <source>
        <dbReference type="ARBA" id="ARBA00023136"/>
    </source>
</evidence>
<evidence type="ECO:0000256" key="6">
    <source>
        <dbReference type="ARBA" id="ARBA00022989"/>
    </source>
</evidence>
<feature type="transmembrane region" description="Helical" evidence="9">
    <location>
        <begin position="381"/>
        <end position="405"/>
    </location>
</feature>
<evidence type="ECO:0000256" key="8">
    <source>
        <dbReference type="RuleBase" id="RU003346"/>
    </source>
</evidence>
<dbReference type="KEGG" id="pchm:VFPPC_15874"/>
<dbReference type="GO" id="GO:0005886">
    <property type="term" value="C:plasma membrane"/>
    <property type="evidence" value="ECO:0007669"/>
    <property type="project" value="TreeGrafter"/>
</dbReference>